<dbReference type="EC" id="5.4.99.5" evidence="2"/>
<dbReference type="Gene3D" id="1.20.59.10">
    <property type="entry name" value="Chorismate mutase"/>
    <property type="match status" value="1"/>
</dbReference>
<evidence type="ECO:0000313" key="8">
    <source>
        <dbReference type="EMBL" id="TVT22970.1"/>
    </source>
</evidence>
<dbReference type="GO" id="GO:0046417">
    <property type="term" value="P:chorismate metabolic process"/>
    <property type="evidence" value="ECO:0007669"/>
    <property type="project" value="InterPro"/>
</dbReference>
<dbReference type="InterPro" id="IPR036263">
    <property type="entry name" value="Chorismate_II_sf"/>
</dbReference>
<feature type="region of interest" description="Disordered" evidence="5">
    <location>
        <begin position="30"/>
        <end position="49"/>
    </location>
</feature>
<feature type="signal peptide" evidence="6">
    <location>
        <begin position="1"/>
        <end position="30"/>
    </location>
</feature>
<sequence>MPVSTSVKRLTVVSVVSVAAVAASVVPAVAAPAGPPSTSDSVPGSTARPGALGPLGPLVDLAIQRLFVSDQVAAAKFGTTQPIDDPAREQQELNEVRHAATELGIDPEATAAFFADQIAASKVVQKGLFELWTARPELAPVSKPDLTQIREELDQLTTEILGQLVATDRLRQQPVACRVGLATAAVSGAAVNHLDRLHRQALAVAVRSSC</sequence>
<evidence type="ECO:0000256" key="3">
    <source>
        <dbReference type="ARBA" id="ARBA00022729"/>
    </source>
</evidence>
<dbReference type="InterPro" id="IPR008240">
    <property type="entry name" value="Chorismate_mutase_periplasmic"/>
</dbReference>
<dbReference type="InterPro" id="IPR036979">
    <property type="entry name" value="CM_dom_sf"/>
</dbReference>
<evidence type="ECO:0000313" key="9">
    <source>
        <dbReference type="Proteomes" id="UP000318578"/>
    </source>
</evidence>
<keyword evidence="9" id="KW-1185">Reference proteome</keyword>
<comment type="pathway">
    <text evidence="1">Metabolic intermediate biosynthesis; prephenate biosynthesis; prephenate from chorismate: step 1/1.</text>
</comment>
<evidence type="ECO:0000256" key="1">
    <source>
        <dbReference type="ARBA" id="ARBA00004817"/>
    </source>
</evidence>
<reference evidence="8 9" key="1">
    <citation type="submission" date="2019-07" db="EMBL/GenBank/DDBJ databases">
        <title>New species of Amycolatopsis and Streptomyces.</title>
        <authorList>
            <person name="Duangmal K."/>
            <person name="Teo W.F.A."/>
            <person name="Lipun K."/>
        </authorList>
    </citation>
    <scope>NUCLEOTIDE SEQUENCE [LARGE SCALE GENOMIC DNA]</scope>
    <source>
        <strain evidence="8 9">JCM 30562</strain>
    </source>
</reference>
<proteinExistence type="predicted"/>
<dbReference type="PANTHER" id="PTHR38041">
    <property type="entry name" value="CHORISMATE MUTASE"/>
    <property type="match status" value="1"/>
</dbReference>
<dbReference type="EMBL" id="VJZA01000014">
    <property type="protein sequence ID" value="TVT22970.1"/>
    <property type="molecule type" value="Genomic_DNA"/>
</dbReference>
<gene>
    <name evidence="8" type="primary">aroQ</name>
    <name evidence="8" type="ORF">FNH06_11545</name>
</gene>
<dbReference type="UniPathway" id="UPA00120">
    <property type="reaction ID" value="UER00203"/>
</dbReference>
<comment type="caution">
    <text evidence="8">The sequence shown here is derived from an EMBL/GenBank/DDBJ whole genome shotgun (WGS) entry which is preliminary data.</text>
</comment>
<evidence type="ECO:0000256" key="2">
    <source>
        <dbReference type="ARBA" id="ARBA00012404"/>
    </source>
</evidence>
<evidence type="ECO:0000256" key="4">
    <source>
        <dbReference type="ARBA" id="ARBA00023235"/>
    </source>
</evidence>
<dbReference type="RefSeq" id="WP_144637479.1">
    <property type="nucleotide sequence ID" value="NZ_BNAX01000001.1"/>
</dbReference>
<name>A0A558AFD3_9PSEU</name>
<evidence type="ECO:0000259" key="7">
    <source>
        <dbReference type="PROSITE" id="PS51168"/>
    </source>
</evidence>
<dbReference type="OrthoDB" id="3825510at2"/>
<dbReference type="NCBIfam" id="TIGR01806">
    <property type="entry name" value="CM_mono2"/>
    <property type="match status" value="1"/>
</dbReference>
<keyword evidence="3 6" id="KW-0732">Signal</keyword>
<accession>A0A558AFD3</accession>
<evidence type="ECO:0000256" key="5">
    <source>
        <dbReference type="SAM" id="MobiDB-lite"/>
    </source>
</evidence>
<evidence type="ECO:0000256" key="6">
    <source>
        <dbReference type="SAM" id="SignalP"/>
    </source>
</evidence>
<organism evidence="8 9">
    <name type="scientific">Amycolatopsis acidiphila</name>
    <dbReference type="NCBI Taxonomy" id="715473"/>
    <lineage>
        <taxon>Bacteria</taxon>
        <taxon>Bacillati</taxon>
        <taxon>Actinomycetota</taxon>
        <taxon>Actinomycetes</taxon>
        <taxon>Pseudonocardiales</taxon>
        <taxon>Pseudonocardiaceae</taxon>
        <taxon>Amycolatopsis</taxon>
    </lineage>
</organism>
<dbReference type="InterPro" id="IPR002701">
    <property type="entry name" value="CM_II_prokaryot"/>
</dbReference>
<dbReference type="PANTHER" id="PTHR38041:SF2">
    <property type="entry name" value="SECRETED CHORISMATE MUTASE"/>
    <property type="match status" value="1"/>
</dbReference>
<protein>
    <recommendedName>
        <fullName evidence="2">chorismate mutase</fullName>
        <ecNumber evidence="2">5.4.99.5</ecNumber>
    </recommendedName>
</protein>
<dbReference type="SMART" id="SM00830">
    <property type="entry name" value="CM_2"/>
    <property type="match status" value="1"/>
</dbReference>
<dbReference type="PROSITE" id="PS51168">
    <property type="entry name" value="CHORISMATE_MUT_2"/>
    <property type="match status" value="1"/>
</dbReference>
<dbReference type="AlphaFoldDB" id="A0A558AFD3"/>
<dbReference type="Proteomes" id="UP000318578">
    <property type="component" value="Unassembled WGS sequence"/>
</dbReference>
<dbReference type="GO" id="GO:0009697">
    <property type="term" value="P:salicylic acid biosynthetic process"/>
    <property type="evidence" value="ECO:0007669"/>
    <property type="project" value="TreeGrafter"/>
</dbReference>
<dbReference type="InterPro" id="IPR051331">
    <property type="entry name" value="Chorismate_mutase-related"/>
</dbReference>
<feature type="domain" description="Chorismate mutase" evidence="7">
    <location>
        <begin position="36"/>
        <end position="129"/>
    </location>
</feature>
<keyword evidence="4 8" id="KW-0413">Isomerase</keyword>
<dbReference type="GO" id="GO:0004106">
    <property type="term" value="F:chorismate mutase activity"/>
    <property type="evidence" value="ECO:0007669"/>
    <property type="project" value="UniProtKB-EC"/>
</dbReference>
<dbReference type="SUPFAM" id="SSF48600">
    <property type="entry name" value="Chorismate mutase II"/>
    <property type="match status" value="1"/>
</dbReference>
<feature type="chain" id="PRO_5021734346" description="chorismate mutase" evidence="6">
    <location>
        <begin position="31"/>
        <end position="210"/>
    </location>
</feature>
<dbReference type="Pfam" id="PF01817">
    <property type="entry name" value="CM_2"/>
    <property type="match status" value="1"/>
</dbReference>